<dbReference type="GO" id="GO:0007165">
    <property type="term" value="P:signal transduction"/>
    <property type="evidence" value="ECO:0007669"/>
    <property type="project" value="TreeGrafter"/>
</dbReference>
<name>A0A8J3G842_9BACT</name>
<dbReference type="SUPFAM" id="SSF52096">
    <property type="entry name" value="ClpP/crotonase"/>
    <property type="match status" value="1"/>
</dbReference>
<dbReference type="GO" id="GO:0030288">
    <property type="term" value="C:outer membrane-bounded periplasmic space"/>
    <property type="evidence" value="ECO:0007669"/>
    <property type="project" value="TreeGrafter"/>
</dbReference>
<dbReference type="RefSeq" id="WP_189562850.1">
    <property type="nucleotide sequence ID" value="NZ_BMXF01000001.1"/>
</dbReference>
<comment type="caution">
    <text evidence="3">The sequence shown here is derived from an EMBL/GenBank/DDBJ whole genome shotgun (WGS) entry which is preliminary data.</text>
</comment>
<keyword evidence="1" id="KW-0732">Signal</keyword>
<dbReference type="Gene3D" id="3.90.226.10">
    <property type="entry name" value="2-enoyl-CoA Hydratase, Chain A, domain 1"/>
    <property type="match status" value="1"/>
</dbReference>
<evidence type="ECO:0000256" key="1">
    <source>
        <dbReference type="SAM" id="SignalP"/>
    </source>
</evidence>
<dbReference type="PANTHER" id="PTHR32060">
    <property type="entry name" value="TAIL-SPECIFIC PROTEASE"/>
    <property type="match status" value="1"/>
</dbReference>
<dbReference type="Gene3D" id="3.30.750.44">
    <property type="match status" value="1"/>
</dbReference>
<dbReference type="EMBL" id="BMXF01000001">
    <property type="protein sequence ID" value="GHB55489.1"/>
    <property type="molecule type" value="Genomic_DNA"/>
</dbReference>
<dbReference type="GO" id="GO:0008236">
    <property type="term" value="F:serine-type peptidase activity"/>
    <property type="evidence" value="ECO:0007669"/>
    <property type="project" value="InterPro"/>
</dbReference>
<reference evidence="3 4" key="1">
    <citation type="journal article" date="2014" name="Int. J. Syst. Evol. Microbiol.">
        <title>Complete genome sequence of Corynebacterium casei LMG S-19264T (=DSM 44701T), isolated from a smear-ripened cheese.</title>
        <authorList>
            <consortium name="US DOE Joint Genome Institute (JGI-PGF)"/>
            <person name="Walter F."/>
            <person name="Albersmeier A."/>
            <person name="Kalinowski J."/>
            <person name="Ruckert C."/>
        </authorList>
    </citation>
    <scope>NUCLEOTIDE SEQUENCE [LARGE SCALE GENOMIC DNA]</scope>
    <source>
        <strain evidence="3 4">KCTC 12866</strain>
    </source>
</reference>
<dbReference type="InterPro" id="IPR005151">
    <property type="entry name" value="Tail-specific_protease"/>
</dbReference>
<dbReference type="GO" id="GO:0006508">
    <property type="term" value="P:proteolysis"/>
    <property type="evidence" value="ECO:0007669"/>
    <property type="project" value="InterPro"/>
</dbReference>
<dbReference type="InterPro" id="IPR029045">
    <property type="entry name" value="ClpP/crotonase-like_dom_sf"/>
</dbReference>
<gene>
    <name evidence="3" type="ORF">GCM10007390_05870</name>
</gene>
<keyword evidence="4" id="KW-1185">Reference proteome</keyword>
<accession>A0A8J3G842</accession>
<evidence type="ECO:0000313" key="4">
    <source>
        <dbReference type="Proteomes" id="UP000598271"/>
    </source>
</evidence>
<proteinExistence type="predicted"/>
<feature type="chain" id="PRO_5035278357" evidence="1">
    <location>
        <begin position="23"/>
        <end position="358"/>
    </location>
</feature>
<dbReference type="Proteomes" id="UP000598271">
    <property type="component" value="Unassembled WGS sequence"/>
</dbReference>
<feature type="domain" description="Tail specific protease" evidence="2">
    <location>
        <begin position="132"/>
        <end position="325"/>
    </location>
</feature>
<evidence type="ECO:0000259" key="2">
    <source>
        <dbReference type="Pfam" id="PF03572"/>
    </source>
</evidence>
<dbReference type="GO" id="GO:0004175">
    <property type="term" value="F:endopeptidase activity"/>
    <property type="evidence" value="ECO:0007669"/>
    <property type="project" value="TreeGrafter"/>
</dbReference>
<sequence>MFLKIVSIVSAIVLAICFSCQTSQKLFKRKPTENNVSPQALDYFEKAFGYIRSEAYHRKEIDFDKIGVAALEKMVNAQTSADTYGAIAYVLAELKDRHSFFTPPSNTREMLAPHVSGERTMPFEASVIDREYGLIVLNSYNSPYKSETKPIADSLYRTLQYFGEKNIKGIIIDMRFMEGGTYVPFVGGLAPLLDHDLSTGHDMLFGYVYSNGRKEQIGTYKGSIFTKGGRKQAQLIQLSNWKPLPVANLPIAIIAGKYTASAGEMILIPFLSLPNVRTFGEPTYGVPTGKSNIFLADSAMISLANSATFDRNGKVYDGPIEPDVNINTFKNGSPPDSLVKVYLADSLAKAWIDKKSFQ</sequence>
<organism evidence="3 4">
    <name type="scientific">Persicitalea jodogahamensis</name>
    <dbReference type="NCBI Taxonomy" id="402147"/>
    <lineage>
        <taxon>Bacteria</taxon>
        <taxon>Pseudomonadati</taxon>
        <taxon>Bacteroidota</taxon>
        <taxon>Cytophagia</taxon>
        <taxon>Cytophagales</taxon>
        <taxon>Spirosomataceae</taxon>
        <taxon>Persicitalea</taxon>
    </lineage>
</organism>
<protein>
    <submittedName>
        <fullName evidence="3">Peptidase S41</fullName>
    </submittedName>
</protein>
<dbReference type="PANTHER" id="PTHR32060:SF30">
    <property type="entry name" value="CARBOXY-TERMINAL PROCESSING PROTEASE CTPA"/>
    <property type="match status" value="1"/>
</dbReference>
<feature type="signal peptide" evidence="1">
    <location>
        <begin position="1"/>
        <end position="22"/>
    </location>
</feature>
<evidence type="ECO:0000313" key="3">
    <source>
        <dbReference type="EMBL" id="GHB55489.1"/>
    </source>
</evidence>
<dbReference type="Pfam" id="PF03572">
    <property type="entry name" value="Peptidase_S41"/>
    <property type="match status" value="1"/>
</dbReference>
<dbReference type="AlphaFoldDB" id="A0A8J3G842"/>